<dbReference type="SUPFAM" id="SSF49493">
    <property type="entry name" value="HSP40/DnaJ peptide-binding domain"/>
    <property type="match status" value="2"/>
</dbReference>
<dbReference type="EMBL" id="CP028360">
    <property type="protein sequence ID" value="AXN02519.1"/>
    <property type="molecule type" value="Genomic_DNA"/>
</dbReference>
<evidence type="ECO:0000256" key="7">
    <source>
        <dbReference type="ARBA" id="ARBA00023186"/>
    </source>
</evidence>
<dbReference type="Proteomes" id="UP000257084">
    <property type="component" value="Chromosome"/>
</dbReference>
<dbReference type="Gene3D" id="2.10.230.10">
    <property type="entry name" value="Heat shock protein DnaJ, cysteine-rich domain"/>
    <property type="match status" value="1"/>
</dbReference>
<sequence>MKDYYSILGVSKEASFEEIKIAYKKLAMKYHPDRNKDSNSEEKFKEINEAYITLSCSNKRAEYDNKSYYDNSYENNYYQQNQNYYQNFNDFSYEDNSDKNYNINIEVTLEESQLGTKKITSIPINVTCDLCRGLKFDPFKKTYKCLKCNGKGYELNNSFFIFQKTCSYCKGKGYFSKINCLKCNGTGSLNIRENIEIEIPKCVINGEKIILDNIINNFNGKIIANIFIKNHKYFTYYKNNLHVDSEVFFINFLLGKSFLIRTLLNGKKRVKFPYSKNKKTFVINNFGLKTKEETYGNLYIHIKIKFPIKINTEQNKILKNLNKTFKLKN</sequence>
<keyword evidence="5 8" id="KW-0862">Zinc</keyword>
<proteinExistence type="predicted"/>
<dbReference type="GO" id="GO:0031072">
    <property type="term" value="F:heat shock protein binding"/>
    <property type="evidence" value="ECO:0007669"/>
    <property type="project" value="InterPro"/>
</dbReference>
<dbReference type="GO" id="GO:0006457">
    <property type="term" value="P:protein folding"/>
    <property type="evidence" value="ECO:0007669"/>
    <property type="project" value="InterPro"/>
</dbReference>
<dbReference type="AlphaFoldDB" id="A0A346E0L4"/>
<accession>A0A346E0L4</accession>
<evidence type="ECO:0000256" key="6">
    <source>
        <dbReference type="ARBA" id="ARBA00023016"/>
    </source>
</evidence>
<dbReference type="InterPro" id="IPR001305">
    <property type="entry name" value="HSP_DnaJ_Cys-rich_dom"/>
</dbReference>
<dbReference type="InterPro" id="IPR002939">
    <property type="entry name" value="DnaJ_C"/>
</dbReference>
<dbReference type="PRINTS" id="PR00625">
    <property type="entry name" value="JDOMAIN"/>
</dbReference>
<reference evidence="11 12" key="1">
    <citation type="submission" date="2018-03" db="EMBL/GenBank/DDBJ databases">
        <title>A parallel universe: an anciently diverged bacterial symbiosis in a Hawaiian planthopper (Hemiptera: Cixiidae) reveals rearranged nutritional responsibilities.</title>
        <authorList>
            <person name="Bennett G."/>
            <person name="Mao M."/>
        </authorList>
    </citation>
    <scope>NUCLEOTIDE SEQUENCE [LARGE SCALE GENOMIC DNA]</scope>
    <source>
        <strain evidence="11 12">OLIH</strain>
    </source>
</reference>
<keyword evidence="2 8" id="KW-0479">Metal-binding</keyword>
<dbReference type="GO" id="GO:0008270">
    <property type="term" value="F:zinc ion binding"/>
    <property type="evidence" value="ECO:0007669"/>
    <property type="project" value="UniProtKB-KW"/>
</dbReference>
<dbReference type="Gene3D" id="2.60.260.20">
    <property type="entry name" value="Urease metallochaperone UreE, N-terminal domain"/>
    <property type="match status" value="2"/>
</dbReference>
<dbReference type="GO" id="GO:0051082">
    <property type="term" value="F:unfolded protein binding"/>
    <property type="evidence" value="ECO:0007669"/>
    <property type="project" value="InterPro"/>
</dbReference>
<evidence type="ECO:0000256" key="3">
    <source>
        <dbReference type="ARBA" id="ARBA00022737"/>
    </source>
</evidence>
<dbReference type="GO" id="GO:0006260">
    <property type="term" value="P:DNA replication"/>
    <property type="evidence" value="ECO:0007669"/>
    <property type="project" value="UniProtKB-KW"/>
</dbReference>
<evidence type="ECO:0000313" key="12">
    <source>
        <dbReference type="Proteomes" id="UP000257084"/>
    </source>
</evidence>
<name>A0A346E0L4_9PROT</name>
<dbReference type="CDD" id="cd10719">
    <property type="entry name" value="DnaJ_zf"/>
    <property type="match status" value="1"/>
</dbReference>
<dbReference type="KEGG" id="vfg:C9I84_132"/>
<keyword evidence="3" id="KW-0677">Repeat</keyword>
<dbReference type="InterPro" id="IPR036410">
    <property type="entry name" value="HSP_DnaJ_Cys-rich_dom_sf"/>
</dbReference>
<dbReference type="InterPro" id="IPR036869">
    <property type="entry name" value="J_dom_sf"/>
</dbReference>
<dbReference type="PROSITE" id="PS50076">
    <property type="entry name" value="DNAJ_2"/>
    <property type="match status" value="1"/>
</dbReference>
<dbReference type="InterPro" id="IPR008971">
    <property type="entry name" value="HSP40/DnaJ_pept-bd"/>
</dbReference>
<keyword evidence="12" id="KW-1185">Reference proteome</keyword>
<dbReference type="InterPro" id="IPR051938">
    <property type="entry name" value="Apopto_cytoskel_mod"/>
</dbReference>
<dbReference type="Gene3D" id="1.10.287.110">
    <property type="entry name" value="DnaJ domain"/>
    <property type="match status" value="1"/>
</dbReference>
<dbReference type="InterPro" id="IPR001623">
    <property type="entry name" value="DnaJ_domain"/>
</dbReference>
<dbReference type="Pfam" id="PF01556">
    <property type="entry name" value="DnaJ_C"/>
    <property type="match status" value="1"/>
</dbReference>
<keyword evidence="6" id="KW-0346">Stress response</keyword>
<keyword evidence="4 8" id="KW-0863">Zinc-finger</keyword>
<evidence type="ECO:0000256" key="4">
    <source>
        <dbReference type="ARBA" id="ARBA00022771"/>
    </source>
</evidence>
<feature type="domain" description="J" evidence="9">
    <location>
        <begin position="3"/>
        <end position="67"/>
    </location>
</feature>
<evidence type="ECO:0000259" key="10">
    <source>
        <dbReference type="PROSITE" id="PS51188"/>
    </source>
</evidence>
<keyword evidence="7" id="KW-0143">Chaperone</keyword>
<dbReference type="PANTHER" id="PTHR44145">
    <property type="entry name" value="DNAJ HOMOLOG SUBFAMILY A MEMBER 3, MITOCHONDRIAL"/>
    <property type="match status" value="1"/>
</dbReference>
<evidence type="ECO:0000256" key="5">
    <source>
        <dbReference type="ARBA" id="ARBA00022833"/>
    </source>
</evidence>
<evidence type="ECO:0000256" key="8">
    <source>
        <dbReference type="PROSITE-ProRule" id="PRU00546"/>
    </source>
</evidence>
<feature type="zinc finger region" description="CR-type" evidence="8">
    <location>
        <begin position="115"/>
        <end position="192"/>
    </location>
</feature>
<dbReference type="SMART" id="SM00271">
    <property type="entry name" value="DnaJ"/>
    <property type="match status" value="1"/>
</dbReference>
<dbReference type="Pfam" id="PF00226">
    <property type="entry name" value="DnaJ"/>
    <property type="match status" value="1"/>
</dbReference>
<dbReference type="CDD" id="cd06257">
    <property type="entry name" value="DnaJ"/>
    <property type="match status" value="1"/>
</dbReference>
<protein>
    <submittedName>
        <fullName evidence="11">Chaperone protein DnaJ</fullName>
    </submittedName>
</protein>
<dbReference type="SUPFAM" id="SSF46565">
    <property type="entry name" value="Chaperone J-domain"/>
    <property type="match status" value="1"/>
</dbReference>
<dbReference type="PROSITE" id="PS51188">
    <property type="entry name" value="ZF_CR"/>
    <property type="match status" value="1"/>
</dbReference>
<dbReference type="Pfam" id="PF00684">
    <property type="entry name" value="DnaJ_CXXCXGXG"/>
    <property type="match status" value="1"/>
</dbReference>
<evidence type="ECO:0000256" key="2">
    <source>
        <dbReference type="ARBA" id="ARBA00022723"/>
    </source>
</evidence>
<evidence type="ECO:0000256" key="1">
    <source>
        <dbReference type="ARBA" id="ARBA00022705"/>
    </source>
</evidence>
<feature type="domain" description="CR-type" evidence="10">
    <location>
        <begin position="115"/>
        <end position="192"/>
    </location>
</feature>
<organism evidence="11 12">
    <name type="scientific">Candidatus Vidania fulgoroideorum</name>
    <dbReference type="NCBI Taxonomy" id="881286"/>
    <lineage>
        <taxon>Bacteria</taxon>
        <taxon>Pseudomonadati</taxon>
        <taxon>Pseudomonadota</taxon>
        <taxon>Betaproteobacteria</taxon>
        <taxon>Candidatus Vidania</taxon>
    </lineage>
</organism>
<dbReference type="PANTHER" id="PTHR44145:SF3">
    <property type="entry name" value="DNAJ HOMOLOG SUBFAMILY A MEMBER 3, MITOCHONDRIAL"/>
    <property type="match status" value="1"/>
</dbReference>
<evidence type="ECO:0000313" key="11">
    <source>
        <dbReference type="EMBL" id="AXN02519.1"/>
    </source>
</evidence>
<dbReference type="SUPFAM" id="SSF57938">
    <property type="entry name" value="DnaJ/Hsp40 cysteine-rich domain"/>
    <property type="match status" value="1"/>
</dbReference>
<gene>
    <name evidence="11" type="ORF">C9I84_132</name>
</gene>
<evidence type="ECO:0000259" key="9">
    <source>
        <dbReference type="PROSITE" id="PS50076"/>
    </source>
</evidence>
<keyword evidence="1" id="KW-0235">DNA replication</keyword>